<accession>A0A517P883</accession>
<evidence type="ECO:0000313" key="3">
    <source>
        <dbReference type="Proteomes" id="UP000318741"/>
    </source>
</evidence>
<proteinExistence type="predicted"/>
<name>A0A517P883_9PLAN</name>
<evidence type="ECO:0008006" key="4">
    <source>
        <dbReference type="Google" id="ProtNLM"/>
    </source>
</evidence>
<keyword evidence="1" id="KW-0732">Signal</keyword>
<organism evidence="2 3">
    <name type="scientific">Alienimonas californiensis</name>
    <dbReference type="NCBI Taxonomy" id="2527989"/>
    <lineage>
        <taxon>Bacteria</taxon>
        <taxon>Pseudomonadati</taxon>
        <taxon>Planctomycetota</taxon>
        <taxon>Planctomycetia</taxon>
        <taxon>Planctomycetales</taxon>
        <taxon>Planctomycetaceae</taxon>
        <taxon>Alienimonas</taxon>
    </lineage>
</organism>
<evidence type="ECO:0000313" key="2">
    <source>
        <dbReference type="EMBL" id="QDT15591.1"/>
    </source>
</evidence>
<dbReference type="AlphaFoldDB" id="A0A517P883"/>
<feature type="chain" id="PRO_5022185014" description="Alkanesulfonate transporter substrate-binding subunit" evidence="1">
    <location>
        <begin position="21"/>
        <end position="366"/>
    </location>
</feature>
<dbReference type="KEGG" id="acaf:CA12_16760"/>
<evidence type="ECO:0000256" key="1">
    <source>
        <dbReference type="SAM" id="SignalP"/>
    </source>
</evidence>
<reference evidence="2 3" key="1">
    <citation type="submission" date="2019-02" db="EMBL/GenBank/DDBJ databases">
        <title>Deep-cultivation of Planctomycetes and their phenomic and genomic characterization uncovers novel biology.</title>
        <authorList>
            <person name="Wiegand S."/>
            <person name="Jogler M."/>
            <person name="Boedeker C."/>
            <person name="Pinto D."/>
            <person name="Vollmers J."/>
            <person name="Rivas-Marin E."/>
            <person name="Kohn T."/>
            <person name="Peeters S.H."/>
            <person name="Heuer A."/>
            <person name="Rast P."/>
            <person name="Oberbeckmann S."/>
            <person name="Bunk B."/>
            <person name="Jeske O."/>
            <person name="Meyerdierks A."/>
            <person name="Storesund J.E."/>
            <person name="Kallscheuer N."/>
            <person name="Luecker S."/>
            <person name="Lage O.M."/>
            <person name="Pohl T."/>
            <person name="Merkel B.J."/>
            <person name="Hornburger P."/>
            <person name="Mueller R.-W."/>
            <person name="Bruemmer F."/>
            <person name="Labrenz M."/>
            <person name="Spormann A.M."/>
            <person name="Op den Camp H."/>
            <person name="Overmann J."/>
            <person name="Amann R."/>
            <person name="Jetten M.S.M."/>
            <person name="Mascher T."/>
            <person name="Medema M.H."/>
            <person name="Devos D.P."/>
            <person name="Kaster A.-K."/>
            <person name="Ovreas L."/>
            <person name="Rohde M."/>
            <person name="Galperin M.Y."/>
            <person name="Jogler C."/>
        </authorList>
    </citation>
    <scope>NUCLEOTIDE SEQUENCE [LARGE SCALE GENOMIC DNA]</scope>
    <source>
        <strain evidence="2 3">CA12</strain>
    </source>
</reference>
<dbReference type="Proteomes" id="UP000318741">
    <property type="component" value="Chromosome"/>
</dbReference>
<protein>
    <recommendedName>
        <fullName evidence="4">Alkanesulfonate transporter substrate-binding subunit</fullName>
    </recommendedName>
</protein>
<dbReference type="EMBL" id="CP036265">
    <property type="protein sequence ID" value="QDT15591.1"/>
    <property type="molecule type" value="Genomic_DNA"/>
</dbReference>
<keyword evidence="3" id="KW-1185">Reference proteome</keyword>
<sequence length="366" mass="38864" precursor="true">MLSRWSPRLLASLAAGLLVALPGCSSEKKGDSPDAAPVGVDADADTPAFSLAWSEYPSWSAFGVAESEGLIDGAAGSLGEMEQKWNVDVVLKQADYDPCLGLYADGQVDAVCITNIDILPLAGGRPAVVAFPTSTSVGGDAVLAVGVNDVAGLKAVDTRGLEATVSQYVFRRCLEERGENPADYPYKSMDPAEAARALQDSQIKSCCVWNPFLLSAERNTPNAKRLMDSSEIPEEVVDLVAIGKDSLAKPGGDRFAACLAETFHAFNTKLNADDDLKVALGERVGMKLNLDEMNTVMEQSRFYATAADAKALMTKAEFAEQTMPRVAEFTAAHTGEEAPAYGFEDDAAALNFTTKYLDLETAGPAK</sequence>
<gene>
    <name evidence="2" type="ORF">CA12_16760</name>
</gene>
<dbReference type="RefSeq" id="WP_145358504.1">
    <property type="nucleotide sequence ID" value="NZ_CP036265.1"/>
</dbReference>
<dbReference type="SUPFAM" id="SSF53850">
    <property type="entry name" value="Periplasmic binding protein-like II"/>
    <property type="match status" value="1"/>
</dbReference>
<feature type="signal peptide" evidence="1">
    <location>
        <begin position="1"/>
        <end position="20"/>
    </location>
</feature>
<dbReference type="OrthoDB" id="286202at2"/>
<dbReference type="Gene3D" id="3.40.190.10">
    <property type="entry name" value="Periplasmic binding protein-like II"/>
    <property type="match status" value="1"/>
</dbReference>